<dbReference type="PROSITE" id="PS50082">
    <property type="entry name" value="WD_REPEATS_2"/>
    <property type="match status" value="1"/>
</dbReference>
<keyword evidence="5" id="KW-1185">Reference proteome</keyword>
<sequence length="427" mass="46496">MYHKEKSIQIKSSASALYNNLSVLRIAPRSLTYFTVVHANMVNMVSASWDGLNYSHRQLQSKEANVTTSSSLIMQAAWCVLPSRDILVLTSQKGIQMYESDGSIMVYWHALETPETPTAQAVFARGIAAVREKYICVGISSGSMLVFDVPSKGSNITLSEVLEEHKESITDMASECSGSLECIADMVSADDSGNLCVWKSGEDFQLLNKIPGFDMSCSSVKLWKGTVVAGYGTGQIRLYEAVTGIVHAEVNAHARWIYSLDIAPFSGLLLSAAEDSLVRVWHLTMTPETNSVEIVHMYNECVTDTQICGAKFCDGDGYAFAVTGYDLICLQQTDLAANSSEWRVREENLGRWHNGKHSTHHANRVNPLGGNSNVGRSYSEDRYTALSELQGTSPCFNLTLPVTLPAVHSDGSHPTSDTSVAKGGAGK</sequence>
<reference evidence="4 5" key="1">
    <citation type="submission" date="2021-04" db="EMBL/GenBank/DDBJ databases">
        <authorList>
            <person name="De Guttry C."/>
            <person name="Zahm M."/>
            <person name="Klopp C."/>
            <person name="Cabau C."/>
            <person name="Louis A."/>
            <person name="Berthelot C."/>
            <person name="Parey E."/>
            <person name="Roest Crollius H."/>
            <person name="Montfort J."/>
            <person name="Robinson-Rechavi M."/>
            <person name="Bucao C."/>
            <person name="Bouchez O."/>
            <person name="Gislard M."/>
            <person name="Lluch J."/>
            <person name="Milhes M."/>
            <person name="Lampietro C."/>
            <person name="Lopez Roques C."/>
            <person name="Donnadieu C."/>
            <person name="Braasch I."/>
            <person name="Desvignes T."/>
            <person name="Postlethwait J."/>
            <person name="Bobe J."/>
            <person name="Wedekind C."/>
            <person name="Guiguen Y."/>
        </authorList>
    </citation>
    <scope>NUCLEOTIDE SEQUENCE [LARGE SCALE GENOMIC DNA]</scope>
    <source>
        <strain evidence="4">Cs_M1</strain>
        <tissue evidence="4">Blood</tissue>
    </source>
</reference>
<evidence type="ECO:0000313" key="5">
    <source>
        <dbReference type="Proteomes" id="UP001356427"/>
    </source>
</evidence>
<dbReference type="InterPro" id="IPR036322">
    <property type="entry name" value="WD40_repeat_dom_sf"/>
</dbReference>
<gene>
    <name evidence="4" type="ORF">J4Q44_G00161370</name>
</gene>
<protein>
    <recommendedName>
        <fullName evidence="3">WD repeat-containing protein 54 beta-propeller domain-containing protein</fullName>
    </recommendedName>
</protein>
<evidence type="ECO:0000256" key="1">
    <source>
        <dbReference type="PROSITE-ProRule" id="PRU00221"/>
    </source>
</evidence>
<dbReference type="Proteomes" id="UP001356427">
    <property type="component" value="Unassembled WGS sequence"/>
</dbReference>
<feature type="repeat" description="WD" evidence="1">
    <location>
        <begin position="250"/>
        <end position="291"/>
    </location>
</feature>
<feature type="domain" description="WD repeat-containing protein 54 beta-propeller" evidence="3">
    <location>
        <begin position="1"/>
        <end position="330"/>
    </location>
</feature>
<organism evidence="4 5">
    <name type="scientific">Coregonus suidteri</name>
    <dbReference type="NCBI Taxonomy" id="861788"/>
    <lineage>
        <taxon>Eukaryota</taxon>
        <taxon>Metazoa</taxon>
        <taxon>Chordata</taxon>
        <taxon>Craniata</taxon>
        <taxon>Vertebrata</taxon>
        <taxon>Euteleostomi</taxon>
        <taxon>Actinopterygii</taxon>
        <taxon>Neopterygii</taxon>
        <taxon>Teleostei</taxon>
        <taxon>Protacanthopterygii</taxon>
        <taxon>Salmoniformes</taxon>
        <taxon>Salmonidae</taxon>
        <taxon>Coregoninae</taxon>
        <taxon>Coregonus</taxon>
    </lineage>
</organism>
<feature type="region of interest" description="Disordered" evidence="2">
    <location>
        <begin position="406"/>
        <end position="427"/>
    </location>
</feature>
<dbReference type="PROSITE" id="PS50294">
    <property type="entry name" value="WD_REPEATS_REGION"/>
    <property type="match status" value="1"/>
</dbReference>
<evidence type="ECO:0000313" key="4">
    <source>
        <dbReference type="EMBL" id="KAK6312790.1"/>
    </source>
</evidence>
<feature type="region of interest" description="Disordered" evidence="2">
    <location>
        <begin position="353"/>
        <end position="376"/>
    </location>
</feature>
<dbReference type="EMBL" id="JAGTTL010000014">
    <property type="protein sequence ID" value="KAK6312790.1"/>
    <property type="molecule type" value="Genomic_DNA"/>
</dbReference>
<dbReference type="InterPro" id="IPR049546">
    <property type="entry name" value="WDR54_beta_prop"/>
</dbReference>
<dbReference type="Pfam" id="PF21031">
    <property type="entry name" value="WDR54"/>
    <property type="match status" value="1"/>
</dbReference>
<dbReference type="InterPro" id="IPR015943">
    <property type="entry name" value="WD40/YVTN_repeat-like_dom_sf"/>
</dbReference>
<comment type="caution">
    <text evidence="4">The sequence shown here is derived from an EMBL/GenBank/DDBJ whole genome shotgun (WGS) entry which is preliminary data.</text>
</comment>
<dbReference type="SUPFAM" id="SSF50978">
    <property type="entry name" value="WD40 repeat-like"/>
    <property type="match status" value="1"/>
</dbReference>
<dbReference type="SMART" id="SM00320">
    <property type="entry name" value="WD40"/>
    <property type="match status" value="3"/>
</dbReference>
<evidence type="ECO:0000259" key="3">
    <source>
        <dbReference type="Pfam" id="PF21031"/>
    </source>
</evidence>
<evidence type="ECO:0000256" key="2">
    <source>
        <dbReference type="SAM" id="MobiDB-lite"/>
    </source>
</evidence>
<feature type="compositionally biased region" description="Basic residues" evidence="2">
    <location>
        <begin position="353"/>
        <end position="363"/>
    </location>
</feature>
<dbReference type="FunFam" id="2.130.10.10:FF:001249">
    <property type="entry name" value="WD repeat domain 54"/>
    <property type="match status" value="1"/>
</dbReference>
<dbReference type="AlphaFoldDB" id="A0AAN8LUZ3"/>
<dbReference type="InterPro" id="IPR001680">
    <property type="entry name" value="WD40_rpt"/>
</dbReference>
<keyword evidence="1" id="KW-0853">WD repeat</keyword>
<name>A0AAN8LUZ3_9TELE</name>
<proteinExistence type="predicted"/>
<dbReference type="Gene3D" id="2.130.10.10">
    <property type="entry name" value="YVTN repeat-like/Quinoprotein amine dehydrogenase"/>
    <property type="match status" value="1"/>
</dbReference>
<accession>A0AAN8LUZ3</accession>